<dbReference type="Proteomes" id="UP001154420">
    <property type="component" value="Unassembled WGS sequence"/>
</dbReference>
<evidence type="ECO:0000256" key="1">
    <source>
        <dbReference type="SAM" id="MobiDB-lite"/>
    </source>
</evidence>
<sequence>MMAPALPVMAADPLPSGTKNLDFTFTTIDGEQLSSQANGRPKLLVFYKVNCLNCQNTLKSISESDLIQNNDVYAFACSSYNDSNAKTDDASISTFKTTYCSSAGDKIKFAQGDFLSKASSYNQTAGSSSTSMTTPLIAMIDADNNLCFVTQGQILADKLVSDYLPALQSSSNSGSSQKPSSSSSSSKGDSKKDTSKPSCDHVAETVVVNDATSSDDAVSAYQCVKCGALLRYEAVPNSAYATFLANTANTILNAQQGEVTINTNIWTSFNRAVFDAIKSRPDVAITVNYYYKGSPYVLHIPAGTNVDSLMDENGFGGFLYIQHVINTSK</sequence>
<protein>
    <recommendedName>
        <fullName evidence="4">Thioredoxin domain-containing protein</fullName>
    </recommendedName>
</protein>
<keyword evidence="3" id="KW-1185">Reference proteome</keyword>
<feature type="compositionally biased region" description="Basic and acidic residues" evidence="1">
    <location>
        <begin position="188"/>
        <end position="198"/>
    </location>
</feature>
<proteinExistence type="predicted"/>
<reference evidence="2" key="1">
    <citation type="submission" date="2018-09" db="EMBL/GenBank/DDBJ databases">
        <title>Murine metabolic-syndrome-specific gut microbial biobank.</title>
        <authorList>
            <person name="Liu C."/>
        </authorList>
    </citation>
    <scope>NUCLEOTIDE SEQUENCE</scope>
    <source>
        <strain evidence="2">D42-62</strain>
    </source>
</reference>
<dbReference type="AlphaFoldDB" id="A0A9X5BI67"/>
<dbReference type="SUPFAM" id="SSF52833">
    <property type="entry name" value="Thioredoxin-like"/>
    <property type="match status" value="1"/>
</dbReference>
<evidence type="ECO:0000313" key="3">
    <source>
        <dbReference type="Proteomes" id="UP001154420"/>
    </source>
</evidence>
<gene>
    <name evidence="2" type="ORF">D5281_18185</name>
</gene>
<organism evidence="2 3">
    <name type="scientific">Parablautia muri</name>
    <dbReference type="NCBI Taxonomy" id="2320879"/>
    <lineage>
        <taxon>Bacteria</taxon>
        <taxon>Bacillati</taxon>
        <taxon>Bacillota</taxon>
        <taxon>Clostridia</taxon>
        <taxon>Lachnospirales</taxon>
        <taxon>Lachnospiraceae</taxon>
        <taxon>Parablautia</taxon>
    </lineage>
</organism>
<dbReference type="Gene3D" id="3.40.30.10">
    <property type="entry name" value="Glutaredoxin"/>
    <property type="match status" value="1"/>
</dbReference>
<evidence type="ECO:0000313" key="2">
    <source>
        <dbReference type="EMBL" id="NBJ94459.1"/>
    </source>
</evidence>
<feature type="compositionally biased region" description="Low complexity" evidence="1">
    <location>
        <begin position="168"/>
        <end position="187"/>
    </location>
</feature>
<name>A0A9X5BI67_9FIRM</name>
<comment type="caution">
    <text evidence="2">The sequence shown here is derived from an EMBL/GenBank/DDBJ whole genome shotgun (WGS) entry which is preliminary data.</text>
</comment>
<dbReference type="EMBL" id="QZDT01000039">
    <property type="protein sequence ID" value="NBJ94459.1"/>
    <property type="molecule type" value="Genomic_DNA"/>
</dbReference>
<dbReference type="InterPro" id="IPR036249">
    <property type="entry name" value="Thioredoxin-like_sf"/>
</dbReference>
<accession>A0A9X5BI67</accession>
<evidence type="ECO:0008006" key="4">
    <source>
        <dbReference type="Google" id="ProtNLM"/>
    </source>
</evidence>
<feature type="region of interest" description="Disordered" evidence="1">
    <location>
        <begin position="168"/>
        <end position="198"/>
    </location>
</feature>